<accession>A0A815XRT1</accession>
<dbReference type="EMBL" id="CAJOBC010094200">
    <property type="protein sequence ID" value="CAF4423152.1"/>
    <property type="molecule type" value="Genomic_DNA"/>
</dbReference>
<feature type="non-terminal residue" evidence="1">
    <location>
        <position position="1"/>
    </location>
</feature>
<dbReference type="Proteomes" id="UP000681722">
    <property type="component" value="Unassembled WGS sequence"/>
</dbReference>
<dbReference type="EMBL" id="CAJNOQ010028444">
    <property type="protein sequence ID" value="CAF1561619.1"/>
    <property type="molecule type" value="Genomic_DNA"/>
</dbReference>
<reference evidence="1" key="1">
    <citation type="submission" date="2021-02" db="EMBL/GenBank/DDBJ databases">
        <authorList>
            <person name="Nowell W R."/>
        </authorList>
    </citation>
    <scope>NUCLEOTIDE SEQUENCE</scope>
</reference>
<gene>
    <name evidence="1" type="ORF">GPM918_LOCUS39800</name>
    <name evidence="2" type="ORF">SRO942_LOCUS40705</name>
</gene>
<evidence type="ECO:0000313" key="1">
    <source>
        <dbReference type="EMBL" id="CAF1561619.1"/>
    </source>
</evidence>
<protein>
    <submittedName>
        <fullName evidence="1">Uncharacterized protein</fullName>
    </submittedName>
</protein>
<name>A0A815XRT1_9BILA</name>
<comment type="caution">
    <text evidence="1">The sequence shown here is derived from an EMBL/GenBank/DDBJ whole genome shotgun (WGS) entry which is preliminary data.</text>
</comment>
<evidence type="ECO:0000313" key="2">
    <source>
        <dbReference type="EMBL" id="CAF4423152.1"/>
    </source>
</evidence>
<organism evidence="1 3">
    <name type="scientific">Didymodactylos carnosus</name>
    <dbReference type="NCBI Taxonomy" id="1234261"/>
    <lineage>
        <taxon>Eukaryota</taxon>
        <taxon>Metazoa</taxon>
        <taxon>Spiralia</taxon>
        <taxon>Gnathifera</taxon>
        <taxon>Rotifera</taxon>
        <taxon>Eurotatoria</taxon>
        <taxon>Bdelloidea</taxon>
        <taxon>Philodinida</taxon>
        <taxon>Philodinidae</taxon>
        <taxon>Didymodactylos</taxon>
    </lineage>
</organism>
<sequence length="357" mass="40567">MQFQCVHRYKINKFGGYRVEVGGWTVDIWPLRETWAFKHGYVLFKGRESLLLTTITNWDAVAFSFKDKQIIARPSYLECLKLGELEIVMEKNPNPSGVLMRVIRSICDRQARILMPRLVKYLKQELPKWSAQEIVIAQEKALAISLFQNEFKLLKLSGSLIGSGWAPTEVQEKIAIRRAVWCESEMIAYMIWSARENTGVVTTRLAADESHTQSFNAIRILLIYLLEQLSDISPLQLNLEIPFNQSHTREVAVGFGFKLTQNPQCLTKMILGKVMTRETWSENSNELADKNNLHLPAGIPTYSEDSQYIQIVTPSGNREHVSLEILESALSPAIFCLPGRPAVITPVQRSFSEPLLG</sequence>
<proteinExistence type="predicted"/>
<dbReference type="AlphaFoldDB" id="A0A815XRT1"/>
<dbReference type="Proteomes" id="UP000663829">
    <property type="component" value="Unassembled WGS sequence"/>
</dbReference>
<keyword evidence="3" id="KW-1185">Reference proteome</keyword>
<evidence type="ECO:0000313" key="3">
    <source>
        <dbReference type="Proteomes" id="UP000663829"/>
    </source>
</evidence>